<dbReference type="InterPro" id="IPR002071">
    <property type="entry name" value="Thermonucl_AS"/>
</dbReference>
<keyword evidence="4" id="KW-0472">Membrane</keyword>
<accession>A0A955I7G1</accession>
<dbReference type="InterPro" id="IPR016071">
    <property type="entry name" value="Staphylococal_nuclease_OB-fold"/>
</dbReference>
<keyword evidence="4" id="KW-0812">Transmembrane</keyword>
<sequence>MSKSTSLDKLLKFRKSDPWWYVLIVLVLALILSFVPITSPADVQTVVDGDFAVIRVIDGDTIVVSDPGGEITVRLIGIDTPELARAGNPVECFAEAAKQQMISLVSGQTVTLESDPTQSDLDKYGRSLRYVLLPDGTNVNLEMVRQGFAYEYTYDVPYVYQAEFEQAEQNARGSNLGLWGSCPV</sequence>
<dbReference type="SMART" id="SM00318">
    <property type="entry name" value="SNc"/>
    <property type="match status" value="1"/>
</dbReference>
<evidence type="ECO:0000313" key="6">
    <source>
        <dbReference type="EMBL" id="MCA9379287.1"/>
    </source>
</evidence>
<feature type="domain" description="TNase-like" evidence="5">
    <location>
        <begin position="53"/>
        <end position="181"/>
    </location>
</feature>
<dbReference type="GO" id="GO:0004519">
    <property type="term" value="F:endonuclease activity"/>
    <property type="evidence" value="ECO:0007669"/>
    <property type="project" value="UniProtKB-KW"/>
</dbReference>
<evidence type="ECO:0000313" key="7">
    <source>
        <dbReference type="Proteomes" id="UP000760819"/>
    </source>
</evidence>
<dbReference type="GO" id="GO:0016787">
    <property type="term" value="F:hydrolase activity"/>
    <property type="evidence" value="ECO:0007669"/>
    <property type="project" value="UniProtKB-KW"/>
</dbReference>
<dbReference type="PANTHER" id="PTHR12302">
    <property type="entry name" value="EBNA2 BINDING PROTEIN P100"/>
    <property type="match status" value="1"/>
</dbReference>
<keyword evidence="1" id="KW-0540">Nuclease</keyword>
<dbReference type="AlphaFoldDB" id="A0A955I7G1"/>
<evidence type="ECO:0000259" key="5">
    <source>
        <dbReference type="PROSITE" id="PS50830"/>
    </source>
</evidence>
<dbReference type="Pfam" id="PF00565">
    <property type="entry name" value="SNase"/>
    <property type="match status" value="1"/>
</dbReference>
<evidence type="ECO:0000256" key="2">
    <source>
        <dbReference type="ARBA" id="ARBA00022759"/>
    </source>
</evidence>
<dbReference type="GO" id="GO:0003676">
    <property type="term" value="F:nucleic acid binding"/>
    <property type="evidence" value="ECO:0007669"/>
    <property type="project" value="InterPro"/>
</dbReference>
<dbReference type="PROSITE" id="PS01123">
    <property type="entry name" value="TNASE_1"/>
    <property type="match status" value="1"/>
</dbReference>
<protein>
    <submittedName>
        <fullName evidence="6">Thermonuclease family protein</fullName>
    </submittedName>
</protein>
<evidence type="ECO:0000256" key="4">
    <source>
        <dbReference type="SAM" id="Phobius"/>
    </source>
</evidence>
<keyword evidence="4" id="KW-1133">Transmembrane helix</keyword>
<reference evidence="6" key="2">
    <citation type="journal article" date="2021" name="Microbiome">
        <title>Successional dynamics and alternative stable states in a saline activated sludge microbial community over 9 years.</title>
        <authorList>
            <person name="Wang Y."/>
            <person name="Ye J."/>
            <person name="Ju F."/>
            <person name="Liu L."/>
            <person name="Boyd J.A."/>
            <person name="Deng Y."/>
            <person name="Parks D.H."/>
            <person name="Jiang X."/>
            <person name="Yin X."/>
            <person name="Woodcroft B.J."/>
            <person name="Tyson G.W."/>
            <person name="Hugenholtz P."/>
            <person name="Polz M.F."/>
            <person name="Zhang T."/>
        </authorList>
    </citation>
    <scope>NUCLEOTIDE SEQUENCE</scope>
    <source>
        <strain evidence="6">HKST-UBA12</strain>
    </source>
</reference>
<evidence type="ECO:0000256" key="3">
    <source>
        <dbReference type="ARBA" id="ARBA00022801"/>
    </source>
</evidence>
<dbReference type="Gene3D" id="2.40.50.90">
    <property type="match status" value="1"/>
</dbReference>
<dbReference type="CDD" id="cd00175">
    <property type="entry name" value="SNc"/>
    <property type="match status" value="1"/>
</dbReference>
<dbReference type="SUPFAM" id="SSF50199">
    <property type="entry name" value="Staphylococcal nuclease"/>
    <property type="match status" value="1"/>
</dbReference>
<feature type="transmembrane region" description="Helical" evidence="4">
    <location>
        <begin position="20"/>
        <end position="37"/>
    </location>
</feature>
<comment type="caution">
    <text evidence="6">The sequence shown here is derived from an EMBL/GenBank/DDBJ whole genome shotgun (WGS) entry which is preliminary data.</text>
</comment>
<proteinExistence type="predicted"/>
<evidence type="ECO:0000256" key="1">
    <source>
        <dbReference type="ARBA" id="ARBA00022722"/>
    </source>
</evidence>
<organism evidence="6 7">
    <name type="scientific">Candidatus Dojkabacteria bacterium</name>
    <dbReference type="NCBI Taxonomy" id="2099670"/>
    <lineage>
        <taxon>Bacteria</taxon>
        <taxon>Candidatus Dojkabacteria</taxon>
    </lineage>
</organism>
<keyword evidence="3" id="KW-0378">Hydrolase</keyword>
<keyword evidence="2" id="KW-0255">Endonuclease</keyword>
<name>A0A955I7G1_9BACT</name>
<gene>
    <name evidence="6" type="ORF">KC640_02565</name>
</gene>
<dbReference type="InterPro" id="IPR035437">
    <property type="entry name" value="SNase_OB-fold_sf"/>
</dbReference>
<dbReference type="Proteomes" id="UP000760819">
    <property type="component" value="Unassembled WGS sequence"/>
</dbReference>
<reference evidence="6" key="1">
    <citation type="submission" date="2020-04" db="EMBL/GenBank/DDBJ databases">
        <authorList>
            <person name="Zhang T."/>
        </authorList>
    </citation>
    <scope>NUCLEOTIDE SEQUENCE</scope>
    <source>
        <strain evidence="6">HKST-UBA12</strain>
    </source>
</reference>
<dbReference type="PROSITE" id="PS50830">
    <property type="entry name" value="TNASE_3"/>
    <property type="match status" value="1"/>
</dbReference>
<dbReference type="PANTHER" id="PTHR12302:SF3">
    <property type="entry name" value="SERINE_THREONINE-PROTEIN KINASE 31"/>
    <property type="match status" value="1"/>
</dbReference>
<dbReference type="EMBL" id="JAGQLI010000130">
    <property type="protein sequence ID" value="MCA9379287.1"/>
    <property type="molecule type" value="Genomic_DNA"/>
</dbReference>